<comment type="caution">
    <text evidence="1">The sequence shown here is derived from an EMBL/GenBank/DDBJ whole genome shotgun (WGS) entry which is preliminary data.</text>
</comment>
<evidence type="ECO:0000313" key="1">
    <source>
        <dbReference type="EMBL" id="GBG97452.1"/>
    </source>
</evidence>
<dbReference type="Proteomes" id="UP000245021">
    <property type="component" value="Unassembled WGS sequence"/>
</dbReference>
<dbReference type="EMBL" id="BFFO01000013">
    <property type="protein sequence ID" value="GBG97452.1"/>
    <property type="molecule type" value="Genomic_DNA"/>
</dbReference>
<dbReference type="AlphaFoldDB" id="A0A2R5HHJ6"/>
<evidence type="ECO:0000313" key="2">
    <source>
        <dbReference type="Proteomes" id="UP000245021"/>
    </source>
</evidence>
<proteinExistence type="predicted"/>
<gene>
    <name evidence="1" type="ORF">NtB2_01597</name>
</gene>
<protein>
    <submittedName>
        <fullName evidence="1">Uncharacterized protein</fullName>
    </submittedName>
</protein>
<accession>A0A2R5HHJ6</accession>
<keyword evidence="2" id="KW-1185">Reference proteome</keyword>
<organism evidence="1 2">
    <name type="scientific">Lactococcus termiticola</name>
    <dbReference type="NCBI Taxonomy" id="2169526"/>
    <lineage>
        <taxon>Bacteria</taxon>
        <taxon>Bacillati</taxon>
        <taxon>Bacillota</taxon>
        <taxon>Bacilli</taxon>
        <taxon>Lactobacillales</taxon>
        <taxon>Streptococcaceae</taxon>
        <taxon>Lactococcus</taxon>
    </lineage>
</organism>
<reference evidence="1 2" key="1">
    <citation type="journal article" date="2018" name="Genome Announc.">
        <title>Draft Genome Sequence of Lactococcus sp. Strain NtB2 (JCM 32569), Isolated from the Gut of the Higher Termite Nasutitermes takasagoensis.</title>
        <authorList>
            <person name="Noda S."/>
            <person name="Aihara C."/>
            <person name="Yuki M."/>
            <person name="Ohkuma M."/>
        </authorList>
    </citation>
    <scope>NUCLEOTIDE SEQUENCE [LARGE SCALE GENOMIC DNA]</scope>
    <source>
        <strain evidence="1 2">NtB2</strain>
    </source>
</reference>
<sequence>MQTFTKNIGFVAGQKDSLLQFFSEMTIQPKNEKNVKFLHAFPDNCCLFN</sequence>
<name>A0A2R5HHJ6_9LACT</name>